<comment type="subcellular location">
    <subcellularLocation>
        <location evidence="1">Membrane</location>
        <topology evidence="1">Single-pass type I membrane protein</topology>
    </subcellularLocation>
</comment>
<evidence type="ECO:0000256" key="1">
    <source>
        <dbReference type="ARBA" id="ARBA00004479"/>
    </source>
</evidence>
<proteinExistence type="inferred from homology"/>
<dbReference type="EMBL" id="CACTIH010003667">
    <property type="protein sequence ID" value="CAA2981265.1"/>
    <property type="molecule type" value="Genomic_DNA"/>
</dbReference>
<evidence type="ECO:0000256" key="4">
    <source>
        <dbReference type="ARBA" id="ARBA00022729"/>
    </source>
</evidence>
<organism evidence="11 12">
    <name type="scientific">Olea europaea subsp. europaea</name>
    <dbReference type="NCBI Taxonomy" id="158383"/>
    <lineage>
        <taxon>Eukaryota</taxon>
        <taxon>Viridiplantae</taxon>
        <taxon>Streptophyta</taxon>
        <taxon>Embryophyta</taxon>
        <taxon>Tracheophyta</taxon>
        <taxon>Spermatophyta</taxon>
        <taxon>Magnoliopsida</taxon>
        <taxon>eudicotyledons</taxon>
        <taxon>Gunneridae</taxon>
        <taxon>Pentapetalae</taxon>
        <taxon>asterids</taxon>
        <taxon>lamiids</taxon>
        <taxon>Lamiales</taxon>
        <taxon>Oleaceae</taxon>
        <taxon>Oleeae</taxon>
        <taxon>Olea</taxon>
    </lineage>
</organism>
<keyword evidence="6 8" id="KW-0472">Membrane</keyword>
<gene>
    <name evidence="11" type="ORF">OLEA9_A002034</name>
</gene>
<keyword evidence="4" id="KW-0732">Signal</keyword>
<sequence>MFSQTVSMKGFTYQLFSMSYLWGFFGSAKSFYFVRVLLCAPSILATCGPRLVNGEQDRLGFELCGSYRGNSDMNFQDIFDGQSNSNFMSRNLVQKHRLENVCADFNAFCSTSTLPGYYSKENEDESLAFDVSEIQSKNGLSVGLHQERSNLSRSCGNFRLLGGKTICRSLFYDYQKNYCELPSHSINPRSSQVSDISSWRRPLLGRKTQNFQSGKNIRNAKSNFVDGLARPPVEIKPSLLDWGEKHLYFPSLAFLTVQNLDSDSSLNVYDPFSTNSQFYPCNFSEMVLIPGEVASICFVFFPTQLGLSSAQLVLQTSFGGFVIQAKGFVVNSPYWIKPSVGVDVLSGGRWRKNLSLLNRFNETLYVNEITAWISISSRNALCSVKVVCSINSNGDTNEYSVLSNNDWLVIESEEVDVPLIAMKPHINWELSPLKTETLMELDLSNHSEGKLFGAVCMKLLGSSKDDIDMAVVPLERNWRQISLGSIMQPPPEIKAVYAREEDELMLRSWKSHASASFMSVLDDDVMFPTFQFGSHCSRWITLKNPGQEPAVMQLILNAGEIIDECSIHDMLFQPPSSSSLVGNKTVAPTRYGFSIAKNALTKAFVYPYGRASLGPILFQSSKRCDWTSSALMRNNLSGVEWLTLRGFGGLLSLALLEESDPVQSLEFKSDLPTPLNFSLPETLHYMENRSLSCSQPLKKELYAKNMGDLPLEIRRISVSGAECCLNGFSVHTCERFSLQPGEFIKLQISYITDFSTAIIQRDLELVLATGILVVPMKASLPVYLLNFCGRSIFRTRVNKSIFGILFTASALLLLLFTLFPYVMAFVSQKNLLKNVHCSIFTINHRVKSSRSHRNHKNSSKFSMSPVMNDSLRSIAEEAFLLKSVGKYSDCQSNSPESVNASVGDRKENKRLLNVQLENLPSSISLSKSESDECSDMRDAAQTGNLLVKIRKERGKSRRKKKSTSTGVDSSKFHAVRVAILHRRHPCCPPRL</sequence>
<feature type="transmembrane region" description="Helical" evidence="8">
    <location>
        <begin position="801"/>
        <end position="823"/>
    </location>
</feature>
<dbReference type="AlphaFoldDB" id="A0A8S0RMZ3"/>
<accession>A0A8S0RMZ3</accession>
<keyword evidence="3 8" id="KW-0812">Transmembrane</keyword>
<evidence type="ECO:0000256" key="3">
    <source>
        <dbReference type="ARBA" id="ARBA00022692"/>
    </source>
</evidence>
<dbReference type="InterPro" id="IPR022113">
    <property type="entry name" value="TMEM131L_N"/>
</dbReference>
<dbReference type="Pfam" id="PF12371">
    <property type="entry name" value="TMEM131_like_N"/>
    <property type="match status" value="1"/>
</dbReference>
<feature type="domain" description="Transmembrane protein 131-like N-terminal" evidence="9">
    <location>
        <begin position="233"/>
        <end position="316"/>
    </location>
</feature>
<evidence type="ECO:0000313" key="11">
    <source>
        <dbReference type="EMBL" id="CAA2981265.1"/>
    </source>
</evidence>
<evidence type="ECO:0000313" key="12">
    <source>
        <dbReference type="Proteomes" id="UP000594638"/>
    </source>
</evidence>
<name>A0A8S0RMZ3_OLEEU</name>
<dbReference type="Proteomes" id="UP000594638">
    <property type="component" value="Unassembled WGS sequence"/>
</dbReference>
<dbReference type="Gramene" id="OE9A002034T1">
    <property type="protein sequence ID" value="OE9A002034C1"/>
    <property type="gene ID" value="OE9A002034"/>
</dbReference>
<dbReference type="OrthoDB" id="168404at2759"/>
<evidence type="ECO:0000256" key="8">
    <source>
        <dbReference type="SAM" id="Phobius"/>
    </source>
</evidence>
<evidence type="ECO:0000256" key="7">
    <source>
        <dbReference type="SAM" id="MobiDB-lite"/>
    </source>
</evidence>
<feature type="compositionally biased region" description="Basic residues" evidence="7">
    <location>
        <begin position="948"/>
        <end position="962"/>
    </location>
</feature>
<dbReference type="InterPro" id="IPR039877">
    <property type="entry name" value="TMEM131-like"/>
</dbReference>
<keyword evidence="12" id="KW-1185">Reference proteome</keyword>
<evidence type="ECO:0000259" key="9">
    <source>
        <dbReference type="Pfam" id="PF12371"/>
    </source>
</evidence>
<dbReference type="InterPro" id="IPR055437">
    <property type="entry name" value="TMEM131L_Ig_5"/>
</dbReference>
<evidence type="ECO:0000256" key="2">
    <source>
        <dbReference type="ARBA" id="ARBA00006682"/>
    </source>
</evidence>
<dbReference type="Pfam" id="PF24501">
    <property type="entry name" value="Ig_TMEM131L_5"/>
    <property type="match status" value="1"/>
</dbReference>
<dbReference type="PANTHER" id="PTHR22050:SF0">
    <property type="entry name" value="TRANSMEMBRANE PROTEIN 131 HOMOLOG"/>
    <property type="match status" value="1"/>
</dbReference>
<evidence type="ECO:0000259" key="10">
    <source>
        <dbReference type="Pfam" id="PF24501"/>
    </source>
</evidence>
<comment type="similarity">
    <text evidence="2">Belongs to the TMEM131 family.</text>
</comment>
<feature type="transmembrane region" description="Helical" evidence="8">
    <location>
        <begin position="765"/>
        <end position="789"/>
    </location>
</feature>
<dbReference type="GO" id="GO:0016020">
    <property type="term" value="C:membrane"/>
    <property type="evidence" value="ECO:0007669"/>
    <property type="project" value="UniProtKB-SubCell"/>
</dbReference>
<evidence type="ECO:0000256" key="5">
    <source>
        <dbReference type="ARBA" id="ARBA00022989"/>
    </source>
</evidence>
<protein>
    <submittedName>
        <fullName evidence="11">Isoform 2 of transmembrane 131-like</fullName>
    </submittedName>
</protein>
<evidence type="ECO:0000256" key="6">
    <source>
        <dbReference type="ARBA" id="ARBA00023136"/>
    </source>
</evidence>
<comment type="caution">
    <text evidence="11">The sequence shown here is derived from an EMBL/GenBank/DDBJ whole genome shotgun (WGS) entry which is preliminary data.</text>
</comment>
<keyword evidence="5 8" id="KW-1133">Transmembrane helix</keyword>
<reference evidence="11 12" key="1">
    <citation type="submission" date="2019-12" db="EMBL/GenBank/DDBJ databases">
        <authorList>
            <person name="Alioto T."/>
            <person name="Alioto T."/>
            <person name="Gomez Garrido J."/>
        </authorList>
    </citation>
    <scope>NUCLEOTIDE SEQUENCE [LARGE SCALE GENOMIC DNA]</scope>
</reference>
<feature type="domain" description="TMEM131L fifth Ig-like" evidence="10">
    <location>
        <begin position="705"/>
        <end position="770"/>
    </location>
</feature>
<dbReference type="PANTHER" id="PTHR22050">
    <property type="entry name" value="RW1 PROTEIN HOMOLOG"/>
    <property type="match status" value="1"/>
</dbReference>
<feature type="region of interest" description="Disordered" evidence="7">
    <location>
        <begin position="942"/>
        <end position="968"/>
    </location>
</feature>